<comment type="similarity">
    <text evidence="4 6">Belongs to the kynureninase family.</text>
</comment>
<proteinExistence type="inferred from homology"/>
<dbReference type="NCBIfam" id="TIGR01814">
    <property type="entry name" value="kynureninase"/>
    <property type="match status" value="1"/>
</dbReference>
<evidence type="ECO:0000313" key="8">
    <source>
        <dbReference type="Proteomes" id="UP001597216"/>
    </source>
</evidence>
<keyword evidence="8" id="KW-1185">Reference proteome</keyword>
<dbReference type="GO" id="GO:0030429">
    <property type="term" value="F:kynureninase activity"/>
    <property type="evidence" value="ECO:0007669"/>
    <property type="project" value="UniProtKB-EC"/>
</dbReference>
<gene>
    <name evidence="4 7" type="primary">kynU</name>
    <name evidence="7" type="ORF">ACFQ27_04220</name>
</gene>
<keyword evidence="2 4" id="KW-0378">Hydrolase</keyword>
<comment type="function">
    <text evidence="4 6">Catalyzes the cleavage of L-kynurenine (L-Kyn) and L-3-hydroxykynurenine (L-3OHKyn) into anthranilic acid (AA) and 3-hydroxyanthranilic acid (3-OHAA), respectively.</text>
</comment>
<reference evidence="8" key="1">
    <citation type="journal article" date="2019" name="Int. J. Syst. Evol. Microbiol.">
        <title>The Global Catalogue of Microorganisms (GCM) 10K type strain sequencing project: providing services to taxonomists for standard genome sequencing and annotation.</title>
        <authorList>
            <consortium name="The Broad Institute Genomics Platform"/>
            <consortium name="The Broad Institute Genome Sequencing Center for Infectious Disease"/>
            <person name="Wu L."/>
            <person name="Ma J."/>
        </authorList>
    </citation>
    <scope>NUCLEOTIDE SEQUENCE [LARGE SCALE GENOMIC DNA]</scope>
    <source>
        <strain evidence="8">CCUG 55074</strain>
    </source>
</reference>
<dbReference type="InterPro" id="IPR010111">
    <property type="entry name" value="Kynureninase"/>
</dbReference>
<feature type="binding site" evidence="4">
    <location>
        <position position="167"/>
    </location>
    <ligand>
        <name>pyridoxal 5'-phosphate</name>
        <dbReference type="ChEBI" id="CHEBI:597326"/>
    </ligand>
</feature>
<comment type="subunit">
    <text evidence="4 6">Homodimer.</text>
</comment>
<organism evidence="7 8">
    <name type="scientific">Phenylobacterium conjunctum</name>
    <dbReference type="NCBI Taxonomy" id="1298959"/>
    <lineage>
        <taxon>Bacteria</taxon>
        <taxon>Pseudomonadati</taxon>
        <taxon>Pseudomonadota</taxon>
        <taxon>Alphaproteobacteria</taxon>
        <taxon>Caulobacterales</taxon>
        <taxon>Caulobacteraceae</taxon>
        <taxon>Phenylobacterium</taxon>
    </lineage>
</organism>
<dbReference type="Gene3D" id="3.90.1150.10">
    <property type="entry name" value="Aspartate Aminotransferase, domain 1"/>
    <property type="match status" value="1"/>
</dbReference>
<dbReference type="RefSeq" id="WP_377352724.1">
    <property type="nucleotide sequence ID" value="NZ_JBHTLQ010000006.1"/>
</dbReference>
<comment type="catalytic activity">
    <reaction evidence="4 6">
        <text>L-kynurenine + H2O = anthranilate + L-alanine + H(+)</text>
        <dbReference type="Rhea" id="RHEA:16813"/>
        <dbReference type="ChEBI" id="CHEBI:15377"/>
        <dbReference type="ChEBI" id="CHEBI:15378"/>
        <dbReference type="ChEBI" id="CHEBI:16567"/>
        <dbReference type="ChEBI" id="CHEBI:57959"/>
        <dbReference type="ChEBI" id="CHEBI:57972"/>
        <dbReference type="EC" id="3.7.1.3"/>
    </reaction>
</comment>
<feature type="binding site" evidence="4">
    <location>
        <position position="277"/>
    </location>
    <ligand>
        <name>pyridoxal 5'-phosphate</name>
        <dbReference type="ChEBI" id="CHEBI:597326"/>
    </ligand>
</feature>
<evidence type="ECO:0000313" key="7">
    <source>
        <dbReference type="EMBL" id="MFD1189775.1"/>
    </source>
</evidence>
<feature type="modified residue" description="N6-(pyridoxal phosphate)lysine" evidence="4">
    <location>
        <position position="222"/>
    </location>
</feature>
<feature type="binding site" evidence="4">
    <location>
        <position position="98"/>
    </location>
    <ligand>
        <name>pyridoxal 5'-phosphate</name>
        <dbReference type="ChEBI" id="CHEBI:597326"/>
    </ligand>
</feature>
<feature type="binding site" evidence="4">
    <location>
        <begin position="126"/>
        <end position="129"/>
    </location>
    <ligand>
        <name>pyridoxal 5'-phosphate</name>
        <dbReference type="ChEBI" id="CHEBI:597326"/>
    </ligand>
</feature>
<evidence type="ECO:0000256" key="2">
    <source>
        <dbReference type="ARBA" id="ARBA00022801"/>
    </source>
</evidence>
<sequence length="411" mass="43757">MTLTRAACEALDREDPLASRRALFDLPDGVIYLDGNSLGVLPRNVPARLERAVREEWGRDLIRSWNSAGWIDLPTRVGARIAPLIGAGADEVICADSTSVNIFKLAAGALAMRPGRKVILSEPGNFPTDLYVLEGLAGLAGDVELRLATPDELPSALTDDVAVMLLTHVHYKSGRLHDMAALTAKAREAGALALWDLSHSAGALPVDLNGAGADLAVGCGYKYLNGGPGAPAFAYVARRHQAAFRSPLSGWMGHARPFDFIDAYEPGQGMARALCGTPSVLGMTALEAALEAFEGVDMGQVRTKSMALGDVFLQLVDQRCAGHGFTVACPRGATLRGSQVGLAHPDGYAIMQALIARGVIGDFRAPDILRFGFTPLYVGFADVWDAVEHLAQVMASGQWREPRFQEKAAVT</sequence>
<dbReference type="PANTHER" id="PTHR14084">
    <property type="entry name" value="KYNURENINASE"/>
    <property type="match status" value="1"/>
</dbReference>
<comment type="pathway">
    <text evidence="4 6">Amino-acid degradation; L-kynurenine degradation; L-alanine and anthranilate from L-kynurenine: step 1/1.</text>
</comment>
<dbReference type="InterPro" id="IPR015422">
    <property type="entry name" value="PyrdxlP-dep_Trfase_small"/>
</dbReference>
<protein>
    <recommendedName>
        <fullName evidence="4 5">Kynureninase</fullName>
        <ecNumber evidence="4 5">3.7.1.3</ecNumber>
    </recommendedName>
    <alternativeName>
        <fullName evidence="4">L-kynurenine hydrolase</fullName>
    </alternativeName>
</protein>
<feature type="binding site" evidence="4">
    <location>
        <position position="199"/>
    </location>
    <ligand>
        <name>pyridoxal 5'-phosphate</name>
        <dbReference type="ChEBI" id="CHEBI:597326"/>
    </ligand>
</feature>
<dbReference type="HAMAP" id="MF_01970">
    <property type="entry name" value="Kynureninase"/>
    <property type="match status" value="1"/>
</dbReference>
<dbReference type="EC" id="3.7.1.3" evidence="4 5"/>
<feature type="binding site" evidence="4">
    <location>
        <position position="196"/>
    </location>
    <ligand>
        <name>pyridoxal 5'-phosphate</name>
        <dbReference type="ChEBI" id="CHEBI:597326"/>
    </ligand>
</feature>
<comment type="catalytic activity">
    <reaction evidence="6">
        <text>3-hydroxy-L-kynurenine + H2O = 3-hydroxyanthranilate + L-alanine + H(+)</text>
        <dbReference type="Rhea" id="RHEA:25143"/>
        <dbReference type="ChEBI" id="CHEBI:15377"/>
        <dbReference type="ChEBI" id="CHEBI:15378"/>
        <dbReference type="ChEBI" id="CHEBI:36559"/>
        <dbReference type="ChEBI" id="CHEBI:57972"/>
        <dbReference type="ChEBI" id="CHEBI:58125"/>
        <dbReference type="EC" id="3.7.1.3"/>
    </reaction>
</comment>
<dbReference type="PANTHER" id="PTHR14084:SF0">
    <property type="entry name" value="KYNURENINASE"/>
    <property type="match status" value="1"/>
</dbReference>
<dbReference type="Gene3D" id="3.40.640.10">
    <property type="entry name" value="Type I PLP-dependent aspartate aminotransferase-like (Major domain)"/>
    <property type="match status" value="1"/>
</dbReference>
<comment type="pathway">
    <text evidence="4 6">Cofactor biosynthesis; NAD(+) biosynthesis; quinolinate from L-kynurenine: step 2/3.</text>
</comment>
<accession>A0ABW3SZG7</accession>
<feature type="binding site" evidence="4">
    <location>
        <position position="221"/>
    </location>
    <ligand>
        <name>pyridoxal 5'-phosphate</name>
        <dbReference type="ChEBI" id="CHEBI:597326"/>
    </ligand>
</feature>
<dbReference type="EMBL" id="JBHTLQ010000006">
    <property type="protein sequence ID" value="MFD1189775.1"/>
    <property type="molecule type" value="Genomic_DNA"/>
</dbReference>
<feature type="binding site" evidence="4">
    <location>
        <position position="251"/>
    </location>
    <ligand>
        <name>pyridoxal 5'-phosphate</name>
        <dbReference type="ChEBI" id="CHEBI:597326"/>
    </ligand>
</feature>
<evidence type="ECO:0000256" key="5">
    <source>
        <dbReference type="NCBIfam" id="TIGR01814"/>
    </source>
</evidence>
<dbReference type="InterPro" id="IPR015424">
    <property type="entry name" value="PyrdxlP-dep_Trfase"/>
</dbReference>
<keyword evidence="3 4" id="KW-0663">Pyridoxal phosphate</keyword>
<dbReference type="Proteomes" id="UP001597216">
    <property type="component" value="Unassembled WGS sequence"/>
</dbReference>
<evidence type="ECO:0000256" key="4">
    <source>
        <dbReference type="HAMAP-Rule" id="MF_01970"/>
    </source>
</evidence>
<dbReference type="InterPro" id="IPR015421">
    <property type="entry name" value="PyrdxlP-dep_Trfase_major"/>
</dbReference>
<keyword evidence="1 4" id="KW-0662">Pyridine nucleotide biosynthesis</keyword>
<dbReference type="SUPFAM" id="SSF53383">
    <property type="entry name" value="PLP-dependent transferases"/>
    <property type="match status" value="1"/>
</dbReference>
<dbReference type="Pfam" id="PF22580">
    <property type="entry name" value="KYNU_C"/>
    <property type="match status" value="1"/>
</dbReference>
<comment type="caution">
    <text evidence="7">The sequence shown here is derived from an EMBL/GenBank/DDBJ whole genome shotgun (WGS) entry which is preliminary data.</text>
</comment>
<feature type="binding site" evidence="4">
    <location>
        <position position="99"/>
    </location>
    <ligand>
        <name>pyridoxal 5'-phosphate</name>
        <dbReference type="ChEBI" id="CHEBI:597326"/>
    </ligand>
</feature>
<comment type="cofactor">
    <cofactor evidence="4 6">
        <name>pyridoxal 5'-phosphate</name>
        <dbReference type="ChEBI" id="CHEBI:597326"/>
    </cofactor>
</comment>
<evidence type="ECO:0000256" key="3">
    <source>
        <dbReference type="ARBA" id="ARBA00022898"/>
    </source>
</evidence>
<dbReference type="PIRSF" id="PIRSF038800">
    <property type="entry name" value="KYNU"/>
    <property type="match status" value="1"/>
</dbReference>
<evidence type="ECO:0000256" key="1">
    <source>
        <dbReference type="ARBA" id="ARBA00022642"/>
    </source>
</evidence>
<evidence type="ECO:0000256" key="6">
    <source>
        <dbReference type="PIRNR" id="PIRNR038800"/>
    </source>
</evidence>
<name>A0ABW3SZG7_9CAUL</name>